<organism evidence="1 2">
    <name type="scientific">Silvibacterium bohemicum</name>
    <dbReference type="NCBI Taxonomy" id="1577686"/>
    <lineage>
        <taxon>Bacteria</taxon>
        <taxon>Pseudomonadati</taxon>
        <taxon>Acidobacteriota</taxon>
        <taxon>Terriglobia</taxon>
        <taxon>Terriglobales</taxon>
        <taxon>Acidobacteriaceae</taxon>
        <taxon>Silvibacterium</taxon>
    </lineage>
</organism>
<gene>
    <name evidence="1" type="ORF">HNQ77_000755</name>
</gene>
<dbReference type="CDD" id="cd00385">
    <property type="entry name" value="Isoprenoid_Biosyn_C1"/>
    <property type="match status" value="1"/>
</dbReference>
<name>A0A841JQI8_9BACT</name>
<comment type="caution">
    <text evidence="1">The sequence shown here is derived from an EMBL/GenBank/DDBJ whole genome shotgun (WGS) entry which is preliminary data.</text>
</comment>
<keyword evidence="2" id="KW-1185">Reference proteome</keyword>
<accession>A0A841JQI8</accession>
<dbReference type="EMBL" id="JACHEK010000001">
    <property type="protein sequence ID" value="MBB6142817.1"/>
    <property type="molecule type" value="Genomic_DNA"/>
</dbReference>
<dbReference type="Proteomes" id="UP000538666">
    <property type="component" value="Unassembled WGS sequence"/>
</dbReference>
<dbReference type="RefSeq" id="WP_050057997.1">
    <property type="nucleotide sequence ID" value="NZ_JACHEK010000001.1"/>
</dbReference>
<evidence type="ECO:0000313" key="2">
    <source>
        <dbReference type="Proteomes" id="UP000538666"/>
    </source>
</evidence>
<proteinExistence type="predicted"/>
<reference evidence="1 2" key="1">
    <citation type="submission" date="2020-08" db="EMBL/GenBank/DDBJ databases">
        <title>Genomic Encyclopedia of Type Strains, Phase IV (KMG-IV): sequencing the most valuable type-strain genomes for metagenomic binning, comparative biology and taxonomic classification.</title>
        <authorList>
            <person name="Goeker M."/>
        </authorList>
    </citation>
    <scope>NUCLEOTIDE SEQUENCE [LARGE SCALE GENOMIC DNA]</scope>
    <source>
        <strain evidence="1 2">DSM 103733</strain>
    </source>
</reference>
<dbReference type="SUPFAM" id="SSF48576">
    <property type="entry name" value="Terpenoid synthases"/>
    <property type="match status" value="1"/>
</dbReference>
<dbReference type="OrthoDB" id="2645648at2"/>
<protein>
    <submittedName>
        <fullName evidence="1">Uncharacterized protein</fullName>
    </submittedName>
</protein>
<dbReference type="Gene3D" id="1.10.600.10">
    <property type="entry name" value="Farnesyl Diphosphate Synthase"/>
    <property type="match status" value="1"/>
</dbReference>
<sequence length="250" mass="28788">MPLLALPWWLEKSIRGEVDAEFQSSLMVSSVHGYFFIRMLDDLMDGHEVEPASLPALHLFSFRFQSSYFRFFPVSDSFWRHFEQNLALTAESVSTDHTLKEISSEDFLEITSRKSSAALIPMAAVCCRYGREDLLPAWEQFLSLFARWHQMRDDVLDWSEDYEGSHATWILCEAHRRKAPEETVAIWMGRTGLHWAAGVMDSWMAQIKASAADLDSPELVRYLDAREAAFSRQMRANLRLAALCESLLKL</sequence>
<evidence type="ECO:0000313" key="1">
    <source>
        <dbReference type="EMBL" id="MBB6142817.1"/>
    </source>
</evidence>
<dbReference type="InterPro" id="IPR008949">
    <property type="entry name" value="Isoprenoid_synthase_dom_sf"/>
</dbReference>
<dbReference type="AlphaFoldDB" id="A0A841JQI8"/>